<comment type="caution">
    <text evidence="1">The sequence shown here is derived from an EMBL/GenBank/DDBJ whole genome shotgun (WGS) entry which is preliminary data.</text>
</comment>
<dbReference type="EMBL" id="JANJQO010000485">
    <property type="protein sequence ID" value="KAJ2977312.1"/>
    <property type="molecule type" value="Genomic_DNA"/>
</dbReference>
<evidence type="ECO:0000313" key="1">
    <source>
        <dbReference type="EMBL" id="KAJ2977312.1"/>
    </source>
</evidence>
<reference evidence="1" key="1">
    <citation type="submission" date="2022-08" db="EMBL/GenBank/DDBJ databases">
        <title>Genome Sequence of Lecanicillium fungicola.</title>
        <authorList>
            <person name="Buettner E."/>
        </authorList>
    </citation>
    <scope>NUCLEOTIDE SEQUENCE</scope>
    <source>
        <strain evidence="1">Babe33</strain>
    </source>
</reference>
<organism evidence="1 2">
    <name type="scientific">Zarea fungicola</name>
    <dbReference type="NCBI Taxonomy" id="93591"/>
    <lineage>
        <taxon>Eukaryota</taxon>
        <taxon>Fungi</taxon>
        <taxon>Dikarya</taxon>
        <taxon>Ascomycota</taxon>
        <taxon>Pezizomycotina</taxon>
        <taxon>Sordariomycetes</taxon>
        <taxon>Hypocreomycetidae</taxon>
        <taxon>Hypocreales</taxon>
        <taxon>Cordycipitaceae</taxon>
        <taxon>Zarea</taxon>
    </lineage>
</organism>
<proteinExistence type="predicted"/>
<dbReference type="Proteomes" id="UP001143910">
    <property type="component" value="Unassembled WGS sequence"/>
</dbReference>
<evidence type="ECO:0000313" key="2">
    <source>
        <dbReference type="Proteomes" id="UP001143910"/>
    </source>
</evidence>
<gene>
    <name evidence="1" type="ORF">NQ176_g4446</name>
</gene>
<keyword evidence="2" id="KW-1185">Reference proteome</keyword>
<name>A0ACC1NEJ7_9HYPO</name>
<protein>
    <submittedName>
        <fullName evidence="1">Uncharacterized protein</fullName>
    </submittedName>
</protein>
<accession>A0ACC1NEJ7</accession>
<sequence length="511" mass="55868">MYSQSLTWVIGNLRFRAPAAPLVDRSAIRNGSEPKACPQGIPPWQSNAFVPIRQFSGSGAQFTLAAWEDAIANAPPLPIDTTVGTDEDCLFLDIHVPKKIFDRAQRESRGFHGVPVLLWVHGGGFVFGSKTGYPQPKYNPDLIMQKGQEYSKDGFIFVGINYRLGALGFLSGPAVMADGDQNAGLLDQRFAFEWIKKNIHLFGGASDRVTAIGESGGGGSILALMVGRNVKAPFAQVISQSPAMSPTISTPETVYNEFLSRLNVSSLAEARELDSTAVIRANSDQIGAAPATTYLYGMVKDAKSMPDHLDVLFQRGDFDKSVKVLSGVNVLEGGFFFDPTDKTEDDIRRWVNNVVPDLTVEQLDELSNEIYPPLFDGCQGYTDQDSRQMSISGDAYFYCNFLAVNNAFNGTSHAYEFAVTPGVHTQDLAYTFDDHSSPPPRPKARETLVSAITSFAVYGRPDLIIDGNAGHFPSWGSNKQQVTIGDKGSAVTRNSLNKKRCAWWRSVHDTI</sequence>